<dbReference type="PROSITE" id="PS50865">
    <property type="entry name" value="ZF_MYND_2"/>
    <property type="match status" value="1"/>
</dbReference>
<protein>
    <recommendedName>
        <fullName evidence="5">MYND-type domain-containing protein</fullName>
    </recommendedName>
</protein>
<sequence>MLETTTHTITKKDVIATYPNGLLRVRWPDYTSVEQWCYARMDPSTPSRGLATVGVESCTVVILHCPRTQRTILSHSPNFLNMNTFVPMFGWCVGGNGKSLDGALERLQWRFGTGTTYSGFVVEAAVFRGRAYGTPQAKNFGHDKWILDFRELCSDMEKSQSLTINIKDDPRILHSCAIAIEKETGRVTLFDMDRSLSGCSIARFANSAKDVRETPSQVVLRNLFVGNFWYVQNQVFDLHLEYDVDRTLHGIPLPDQARELIRSIQLGEPESARVEMLKRFGHPDWISGKVGGPLAAITKEQLNLVNATGMPCEICHKPGTSKCSRCRGGWYCGETHQREDWKAHKAWCKAHAL</sequence>
<reference evidence="6 7" key="1">
    <citation type="submission" date="2024-02" db="EMBL/GenBank/DDBJ databases">
        <title>A draft genome for the cacao thread blight pathogen Marasmius crinis-equi.</title>
        <authorList>
            <person name="Cohen S.P."/>
            <person name="Baruah I.K."/>
            <person name="Amoako-Attah I."/>
            <person name="Bukari Y."/>
            <person name="Meinhardt L.W."/>
            <person name="Bailey B.A."/>
        </authorList>
    </citation>
    <scope>NUCLEOTIDE SEQUENCE [LARGE SCALE GENOMIC DNA]</scope>
    <source>
        <strain evidence="6 7">GH-76</strain>
    </source>
</reference>
<dbReference type="PROSITE" id="PS01360">
    <property type="entry name" value="ZF_MYND_1"/>
    <property type="match status" value="1"/>
</dbReference>
<dbReference type="Proteomes" id="UP001465976">
    <property type="component" value="Unassembled WGS sequence"/>
</dbReference>
<dbReference type="EMBL" id="JBAHYK010000169">
    <property type="protein sequence ID" value="KAL0577257.1"/>
    <property type="molecule type" value="Genomic_DNA"/>
</dbReference>
<gene>
    <name evidence="6" type="ORF">V5O48_004745</name>
</gene>
<evidence type="ECO:0000313" key="7">
    <source>
        <dbReference type="Proteomes" id="UP001465976"/>
    </source>
</evidence>
<feature type="domain" description="MYND-type" evidence="5">
    <location>
        <begin position="312"/>
        <end position="348"/>
    </location>
</feature>
<accession>A0ABR3FP84</accession>
<evidence type="ECO:0000256" key="4">
    <source>
        <dbReference type="PROSITE-ProRule" id="PRU00134"/>
    </source>
</evidence>
<dbReference type="InterPro" id="IPR002893">
    <property type="entry name" value="Znf_MYND"/>
</dbReference>
<proteinExistence type="predicted"/>
<keyword evidence="1" id="KW-0479">Metal-binding</keyword>
<evidence type="ECO:0000256" key="3">
    <source>
        <dbReference type="ARBA" id="ARBA00022833"/>
    </source>
</evidence>
<dbReference type="SUPFAM" id="SSF144232">
    <property type="entry name" value="HIT/MYND zinc finger-like"/>
    <property type="match status" value="1"/>
</dbReference>
<organism evidence="6 7">
    <name type="scientific">Marasmius crinis-equi</name>
    <dbReference type="NCBI Taxonomy" id="585013"/>
    <lineage>
        <taxon>Eukaryota</taxon>
        <taxon>Fungi</taxon>
        <taxon>Dikarya</taxon>
        <taxon>Basidiomycota</taxon>
        <taxon>Agaricomycotina</taxon>
        <taxon>Agaricomycetes</taxon>
        <taxon>Agaricomycetidae</taxon>
        <taxon>Agaricales</taxon>
        <taxon>Marasmiineae</taxon>
        <taxon>Marasmiaceae</taxon>
        <taxon>Marasmius</taxon>
    </lineage>
</organism>
<keyword evidence="3" id="KW-0862">Zinc</keyword>
<dbReference type="Pfam" id="PF01753">
    <property type="entry name" value="zf-MYND"/>
    <property type="match status" value="1"/>
</dbReference>
<evidence type="ECO:0000256" key="2">
    <source>
        <dbReference type="ARBA" id="ARBA00022771"/>
    </source>
</evidence>
<name>A0ABR3FP84_9AGAR</name>
<keyword evidence="7" id="KW-1185">Reference proteome</keyword>
<comment type="caution">
    <text evidence="6">The sequence shown here is derived from an EMBL/GenBank/DDBJ whole genome shotgun (WGS) entry which is preliminary data.</text>
</comment>
<evidence type="ECO:0000256" key="1">
    <source>
        <dbReference type="ARBA" id="ARBA00022723"/>
    </source>
</evidence>
<evidence type="ECO:0000259" key="5">
    <source>
        <dbReference type="PROSITE" id="PS50865"/>
    </source>
</evidence>
<evidence type="ECO:0000313" key="6">
    <source>
        <dbReference type="EMBL" id="KAL0577257.1"/>
    </source>
</evidence>
<keyword evidence="2 4" id="KW-0863">Zinc-finger</keyword>
<dbReference type="Gene3D" id="6.10.140.2220">
    <property type="match status" value="1"/>
</dbReference>